<dbReference type="Proteomes" id="UP000218209">
    <property type="component" value="Unassembled WGS sequence"/>
</dbReference>
<feature type="region of interest" description="Disordered" evidence="1">
    <location>
        <begin position="1"/>
        <end position="153"/>
    </location>
</feature>
<feature type="compositionally biased region" description="Pro residues" evidence="1">
    <location>
        <begin position="20"/>
        <end position="60"/>
    </location>
</feature>
<protein>
    <submittedName>
        <fullName evidence="2">Uncharacterized protein</fullName>
    </submittedName>
</protein>
<dbReference type="PANTHER" id="PTHR45725">
    <property type="entry name" value="FORMIN HOMOLOGY 2 FAMILY MEMBER"/>
    <property type="match status" value="1"/>
</dbReference>
<organism evidence="2 3">
    <name type="scientific">Porphyra umbilicalis</name>
    <name type="common">Purple laver</name>
    <name type="synonym">Red alga</name>
    <dbReference type="NCBI Taxonomy" id="2786"/>
    <lineage>
        <taxon>Eukaryota</taxon>
        <taxon>Rhodophyta</taxon>
        <taxon>Bangiophyceae</taxon>
        <taxon>Bangiales</taxon>
        <taxon>Bangiaceae</taxon>
        <taxon>Porphyra</taxon>
    </lineage>
</organism>
<evidence type="ECO:0000256" key="1">
    <source>
        <dbReference type="SAM" id="MobiDB-lite"/>
    </source>
</evidence>
<feature type="compositionally biased region" description="Pro residues" evidence="1">
    <location>
        <begin position="541"/>
        <end position="555"/>
    </location>
</feature>
<feature type="compositionally biased region" description="Low complexity" evidence="1">
    <location>
        <begin position="563"/>
        <end position="572"/>
    </location>
</feature>
<dbReference type="PANTHER" id="PTHR45725:SF18">
    <property type="entry name" value="ORC1-LIKE AAA ATPASE DOMAIN-CONTAINING PROTEIN"/>
    <property type="match status" value="1"/>
</dbReference>
<sequence>MPATARVHGAPVGALAAGPPSLPPPSLPPPSRQPPSLPPPSLPPPSLPPPSLPLPPPVQPAPLGAFLPAGTMMQPPCSTPPFRGAGADFEDLVTPGQSPAATPAWSRAGSPQSPGQPSAGKGRRASTARATRAAAGSASGAASGAQDVDEAGTRTPDAVLDALRTGFSSVRRELTRLRSEVVVVKAEAASVLRRMDGLAAIAEDRQSHHGTVIERLSRLEASIQGLGERMPKTDDDEGHTEQSSLTLVNEIKELFLDGLVEEIRDATSSREVYPSPQVINARLLRVAATVMKVTEEEAAKKLQEKMLLPVRKPAKGMALVLAYQYIKRVMSHLNSSLTSTAVSTFVKQIHELRGMGTWTTTSSSSTRRQLALSPEECLELLNGESFFTDAHGRLATLEAVANVIEDLDGTTKMVTWSGTNKASRVIRCYFGHFANVSFRIRSYLRNRAGLPPVTAGSGPLNEGHRWLYERELLFVHEALPKDSGFHDGMQLLDGGDAQRHIMATTADVGGAAAPEAPPVPVLVAPPVPMPVDAPAPGQVLPLPPHPMQLEPPPPQLQGGGSTAAGAGPAAAAPEYDEEEDDGVRPVADERAAQWQAYRASRF</sequence>
<accession>A0A1X6PIA8</accession>
<feature type="compositionally biased region" description="Low complexity" evidence="1">
    <location>
        <begin position="9"/>
        <end position="19"/>
    </location>
</feature>
<feature type="compositionally biased region" description="Low complexity" evidence="1">
    <location>
        <begin position="127"/>
        <end position="145"/>
    </location>
</feature>
<dbReference type="InterPro" id="IPR051425">
    <property type="entry name" value="Formin_Homology"/>
</dbReference>
<evidence type="ECO:0000313" key="2">
    <source>
        <dbReference type="EMBL" id="OSX80428.1"/>
    </source>
</evidence>
<keyword evidence="3" id="KW-1185">Reference proteome</keyword>
<feature type="region of interest" description="Disordered" evidence="1">
    <location>
        <begin position="535"/>
        <end position="589"/>
    </location>
</feature>
<reference evidence="2 3" key="1">
    <citation type="submission" date="2017-03" db="EMBL/GenBank/DDBJ databases">
        <title>WGS assembly of Porphyra umbilicalis.</title>
        <authorList>
            <person name="Brawley S.H."/>
            <person name="Blouin N.A."/>
            <person name="Ficko-Blean E."/>
            <person name="Wheeler G.L."/>
            <person name="Lohr M."/>
            <person name="Goodson H.V."/>
            <person name="Jenkins J.W."/>
            <person name="Blaby-Haas C.E."/>
            <person name="Helliwell K.E."/>
            <person name="Chan C."/>
            <person name="Marriage T."/>
            <person name="Bhattacharya D."/>
            <person name="Klein A.S."/>
            <person name="Badis Y."/>
            <person name="Brodie J."/>
            <person name="Cao Y."/>
            <person name="Collen J."/>
            <person name="Dittami S.M."/>
            <person name="Gachon C.M."/>
            <person name="Green B.R."/>
            <person name="Karpowicz S."/>
            <person name="Kim J.W."/>
            <person name="Kudahl U."/>
            <person name="Lin S."/>
            <person name="Michel G."/>
            <person name="Mittag M."/>
            <person name="Olson B.J."/>
            <person name="Pangilinan J."/>
            <person name="Peng Y."/>
            <person name="Qiu H."/>
            <person name="Shu S."/>
            <person name="Singer J.T."/>
            <person name="Smith A.G."/>
            <person name="Sprecher B.N."/>
            <person name="Wagner V."/>
            <person name="Wang W."/>
            <person name="Wang Z.-Y."/>
            <person name="Yan J."/>
            <person name="Yarish C."/>
            <person name="Zoeuner-Riek S."/>
            <person name="Zhuang Y."/>
            <person name="Zou Y."/>
            <person name="Lindquist E.A."/>
            <person name="Grimwood J."/>
            <person name="Barry K."/>
            <person name="Rokhsar D.S."/>
            <person name="Schmutz J."/>
            <person name="Stiller J.W."/>
            <person name="Grossman A.R."/>
            <person name="Prochnik S.E."/>
        </authorList>
    </citation>
    <scope>NUCLEOTIDE SEQUENCE [LARGE SCALE GENOMIC DNA]</scope>
    <source>
        <strain evidence="2">4086291</strain>
    </source>
</reference>
<evidence type="ECO:0000313" key="3">
    <source>
        <dbReference type="Proteomes" id="UP000218209"/>
    </source>
</evidence>
<name>A0A1X6PIA8_PORUM</name>
<gene>
    <name evidence="2" type="ORF">BU14_0052s0044</name>
</gene>
<dbReference type="AlphaFoldDB" id="A0A1X6PIA8"/>
<dbReference type="EMBL" id="KV918775">
    <property type="protein sequence ID" value="OSX80428.1"/>
    <property type="molecule type" value="Genomic_DNA"/>
</dbReference>
<proteinExistence type="predicted"/>